<dbReference type="InterPro" id="IPR036188">
    <property type="entry name" value="FAD/NAD-bd_sf"/>
</dbReference>
<dbReference type="Gene3D" id="3.30.70.2450">
    <property type="match status" value="1"/>
</dbReference>
<evidence type="ECO:0000259" key="2">
    <source>
        <dbReference type="Pfam" id="PF01494"/>
    </source>
</evidence>
<dbReference type="Pfam" id="PF01494">
    <property type="entry name" value="FAD_binding_3"/>
    <property type="match status" value="1"/>
</dbReference>
<dbReference type="EMBL" id="CP151657">
    <property type="protein sequence ID" value="WZP15090.1"/>
    <property type="molecule type" value="Genomic_DNA"/>
</dbReference>
<dbReference type="SUPFAM" id="SSF51905">
    <property type="entry name" value="FAD/NAD(P)-binding domain"/>
    <property type="match status" value="1"/>
</dbReference>
<evidence type="ECO:0000313" key="4">
    <source>
        <dbReference type="Proteomes" id="UP001448858"/>
    </source>
</evidence>
<sequence>MTALPLPPAVVPRPATDVAVVGGGPVGVFLAVLLAQAGVSVQVLEQRLERSPHSRAIGIHPPALAALAEAGVAKTMSSEGVQIRRGEARSGGRPVAAVDFSAASSRFPYVLTLPQLRTEAILEARLRELDPQALVRGARVDSLHDDGGRVLLRGTTGRAGEAEAAAGRADEADTGPAFGASARIIVAADGARSPVRTLLGTPCPTRALPDTYLMGDFADSTGDGPVGVLYLESGGIVESFPLPGGIRRWVAHTDTLMGAATAGDLAALVAERTGVRPDPETNTMLSAFSVRTGLARELVRGRTVLIGDAAHEVSPIGGQGMNLGWLDAAELAPIITASLRGDTVGAELAAYGRTRRRAAVVASLQAQLNMMLGRPLAPRLLAVRNAGLSRLFQVPAAGNLVARRFTMQ</sequence>
<keyword evidence="1" id="KW-0560">Oxidoreductase</keyword>
<name>A0ABZ2ZSL9_9MICC</name>
<proteinExistence type="predicted"/>
<dbReference type="PANTHER" id="PTHR43476:SF3">
    <property type="entry name" value="FAD-BINDING MONOOXYGENASE"/>
    <property type="match status" value="1"/>
</dbReference>
<dbReference type="Proteomes" id="UP001448858">
    <property type="component" value="Chromosome"/>
</dbReference>
<dbReference type="PRINTS" id="PR00420">
    <property type="entry name" value="RNGMNOXGNASE"/>
</dbReference>
<organism evidence="3 4">
    <name type="scientific">Arthrobacter citreus</name>
    <dbReference type="NCBI Taxonomy" id="1670"/>
    <lineage>
        <taxon>Bacteria</taxon>
        <taxon>Bacillati</taxon>
        <taxon>Actinomycetota</taxon>
        <taxon>Actinomycetes</taxon>
        <taxon>Micrococcales</taxon>
        <taxon>Micrococcaceae</taxon>
        <taxon>Arthrobacter</taxon>
    </lineage>
</organism>
<dbReference type="RefSeq" id="WP_342022757.1">
    <property type="nucleotide sequence ID" value="NZ_CP151657.1"/>
</dbReference>
<dbReference type="InterPro" id="IPR050631">
    <property type="entry name" value="PheA/TfdB_FAD_monoxygenase"/>
</dbReference>
<reference evidence="3 4" key="1">
    <citation type="submission" date="2024-04" db="EMBL/GenBank/DDBJ databases">
        <title>Arthrobacter sp. from Plains bison fecal sample.</title>
        <authorList>
            <person name="Ruzzini A."/>
        </authorList>
    </citation>
    <scope>NUCLEOTIDE SEQUENCE [LARGE SCALE GENOMIC DNA]</scope>
    <source>
        <strain evidence="3 4">EINP1</strain>
    </source>
</reference>
<keyword evidence="4" id="KW-1185">Reference proteome</keyword>
<accession>A0ABZ2ZSL9</accession>
<evidence type="ECO:0000256" key="1">
    <source>
        <dbReference type="ARBA" id="ARBA00023002"/>
    </source>
</evidence>
<gene>
    <name evidence="3" type="ORF">AAE021_12980</name>
</gene>
<dbReference type="PANTHER" id="PTHR43476">
    <property type="entry name" value="3-(3-HYDROXY-PHENYL)PROPIONATE/3-HYDROXYCINNAMIC ACID HYDROXYLASE"/>
    <property type="match status" value="1"/>
</dbReference>
<dbReference type="Gene3D" id="3.50.50.60">
    <property type="entry name" value="FAD/NAD(P)-binding domain"/>
    <property type="match status" value="1"/>
</dbReference>
<feature type="domain" description="FAD-binding" evidence="2">
    <location>
        <begin position="16"/>
        <end position="359"/>
    </location>
</feature>
<dbReference type="InterPro" id="IPR002938">
    <property type="entry name" value="FAD-bd"/>
</dbReference>
<protein>
    <submittedName>
        <fullName evidence="3">NAD(P)/FAD-dependent oxidoreductase</fullName>
    </submittedName>
</protein>
<evidence type="ECO:0000313" key="3">
    <source>
        <dbReference type="EMBL" id="WZP15090.1"/>
    </source>
</evidence>